<dbReference type="InterPro" id="IPR050299">
    <property type="entry name" value="YjjX_NTPase"/>
</dbReference>
<comment type="caution">
    <text evidence="10">Lacks conserved residue(s) required for the propagation of feature annotation.</text>
</comment>
<comment type="cofactor">
    <cofactor evidence="1">
        <name>Mn(2+)</name>
        <dbReference type="ChEBI" id="CHEBI:29035"/>
    </cofactor>
</comment>
<proteinExistence type="inferred from homology"/>
<gene>
    <name evidence="12" type="primary">yjjX</name>
    <name evidence="12" type="ORF">HCJ96_12145</name>
</gene>
<dbReference type="PANTHER" id="PTHR34699:SF2">
    <property type="entry name" value="NON-CANONICAL PURINE NTP PHOSPHATASE_PRRC1 DOMAIN-CONTAINING PROTEIN"/>
    <property type="match status" value="1"/>
</dbReference>
<dbReference type="Pfam" id="PF01931">
    <property type="entry name" value="NTPase_I-T"/>
    <property type="match status" value="1"/>
</dbReference>
<accession>A0ABX1R698</accession>
<dbReference type="HAMAP" id="MF_00648">
    <property type="entry name" value="Non_canon_purine_NTPase_YjjX"/>
    <property type="match status" value="1"/>
</dbReference>
<organism evidence="12 13">
    <name type="scientific">Alteromonas ponticola</name>
    <dbReference type="NCBI Taxonomy" id="2720613"/>
    <lineage>
        <taxon>Bacteria</taxon>
        <taxon>Pseudomonadati</taxon>
        <taxon>Pseudomonadota</taxon>
        <taxon>Gammaproteobacteria</taxon>
        <taxon>Alteromonadales</taxon>
        <taxon>Alteromonadaceae</taxon>
        <taxon>Alteromonas/Salinimonas group</taxon>
        <taxon>Alteromonas</taxon>
    </lineage>
</organism>
<dbReference type="InterPro" id="IPR026533">
    <property type="entry name" value="NTPase/PRRC1"/>
</dbReference>
<protein>
    <recommendedName>
        <fullName evidence="10">Inosine/xanthosine triphosphatase</fullName>
        <shortName evidence="10">ITPase/XTPase</shortName>
        <ecNumber evidence="10">3.6.1.73</ecNumber>
    </recommendedName>
    <alternativeName>
        <fullName evidence="10">Non-canonical purine NTP phosphatase</fullName>
    </alternativeName>
    <alternativeName>
        <fullName evidence="10">Non-standard purine NTP phosphatase</fullName>
    </alternativeName>
    <alternativeName>
        <fullName evidence="10">Nucleoside-triphosphate phosphatase</fullName>
        <shortName evidence="10">NTPase</shortName>
    </alternativeName>
</protein>
<sequence length="179" mass="19569">MKKLIVGSRNPVKVAAAKQAFMKVFSGTQLLAEGVNAPSGVDRQPMSEAETRLGAINRVNSVLEDPQMHITDSDWIVAIEGGVEKFLDGPCTFAYIAIWHQHQWSIGRSANLPLPDNIYQGLEEGWELGDVMDAFFGTSNIKQQGGAIGLLTSNLATRQSVYELAIILALSKFQHDKLT</sequence>
<keyword evidence="7 10" id="KW-0464">Manganese</keyword>
<dbReference type="GO" id="GO:0016787">
    <property type="term" value="F:hydrolase activity"/>
    <property type="evidence" value="ECO:0007669"/>
    <property type="project" value="UniProtKB-KW"/>
</dbReference>
<comment type="catalytic activity">
    <reaction evidence="8 10">
        <text>ITP + H2O = IDP + phosphate + H(+)</text>
        <dbReference type="Rhea" id="RHEA:28330"/>
        <dbReference type="ChEBI" id="CHEBI:15377"/>
        <dbReference type="ChEBI" id="CHEBI:15378"/>
        <dbReference type="ChEBI" id="CHEBI:43474"/>
        <dbReference type="ChEBI" id="CHEBI:58280"/>
        <dbReference type="ChEBI" id="CHEBI:61402"/>
        <dbReference type="EC" id="3.6.1.73"/>
    </reaction>
</comment>
<evidence type="ECO:0000256" key="9">
    <source>
        <dbReference type="ARBA" id="ARBA00048781"/>
    </source>
</evidence>
<comment type="catalytic activity">
    <reaction evidence="9 10">
        <text>XTP + H2O = XDP + phosphate + H(+)</text>
        <dbReference type="Rhea" id="RHEA:28406"/>
        <dbReference type="ChEBI" id="CHEBI:15377"/>
        <dbReference type="ChEBI" id="CHEBI:15378"/>
        <dbReference type="ChEBI" id="CHEBI:43474"/>
        <dbReference type="ChEBI" id="CHEBI:59884"/>
        <dbReference type="ChEBI" id="CHEBI:61314"/>
        <dbReference type="EC" id="3.6.1.73"/>
    </reaction>
</comment>
<keyword evidence="4 10" id="KW-0378">Hydrolase</keyword>
<evidence type="ECO:0000256" key="3">
    <source>
        <dbReference type="ARBA" id="ARBA00022741"/>
    </source>
</evidence>
<dbReference type="EMBL" id="JAATNW010000006">
    <property type="protein sequence ID" value="NMH60778.1"/>
    <property type="molecule type" value="Genomic_DNA"/>
</dbReference>
<comment type="function">
    <text evidence="10">Phosphatase that hydrolyzes non-canonical purine nucleotides such as XTP and ITP to their respective diphosphate derivatives. Probably excludes non-canonical purines from DNA/RNA precursor pool, thus preventing their incorporation into DNA/RNA and avoiding chromosomal lesions.</text>
</comment>
<dbReference type="Proteomes" id="UP000709336">
    <property type="component" value="Unassembled WGS sequence"/>
</dbReference>
<evidence type="ECO:0000256" key="6">
    <source>
        <dbReference type="ARBA" id="ARBA00023080"/>
    </source>
</evidence>
<keyword evidence="3 10" id="KW-0547">Nucleotide-binding</keyword>
<evidence type="ECO:0000256" key="2">
    <source>
        <dbReference type="ARBA" id="ARBA00022723"/>
    </source>
</evidence>
<evidence type="ECO:0000256" key="5">
    <source>
        <dbReference type="ARBA" id="ARBA00022842"/>
    </source>
</evidence>
<comment type="subunit">
    <text evidence="10">Homodimer.</text>
</comment>
<evidence type="ECO:0000256" key="8">
    <source>
        <dbReference type="ARBA" id="ARBA00048174"/>
    </source>
</evidence>
<dbReference type="NCBIfam" id="NF003459">
    <property type="entry name" value="PRK05074.1"/>
    <property type="match status" value="1"/>
</dbReference>
<evidence type="ECO:0000256" key="7">
    <source>
        <dbReference type="ARBA" id="ARBA00023211"/>
    </source>
</evidence>
<comment type="similarity">
    <text evidence="10">Belongs to the YjjX NTPase family.</text>
</comment>
<feature type="domain" description="Non-canonical purine NTP phosphatase/PRRC1" evidence="11">
    <location>
        <begin position="7"/>
        <end position="173"/>
    </location>
</feature>
<evidence type="ECO:0000256" key="10">
    <source>
        <dbReference type="HAMAP-Rule" id="MF_00648"/>
    </source>
</evidence>
<name>A0ABX1R698_9ALTE</name>
<keyword evidence="5 10" id="KW-0460">Magnesium</keyword>
<evidence type="ECO:0000313" key="13">
    <source>
        <dbReference type="Proteomes" id="UP000709336"/>
    </source>
</evidence>
<keyword evidence="2 10" id="KW-0479">Metal-binding</keyword>
<dbReference type="SUPFAM" id="SSF52972">
    <property type="entry name" value="ITPase-like"/>
    <property type="match status" value="1"/>
</dbReference>
<comment type="caution">
    <text evidence="12">The sequence shown here is derived from an EMBL/GenBank/DDBJ whole genome shotgun (WGS) entry which is preliminary data.</text>
</comment>
<dbReference type="InterPro" id="IPR029001">
    <property type="entry name" value="ITPase-like_fam"/>
</dbReference>
<dbReference type="PANTHER" id="PTHR34699">
    <property type="match status" value="1"/>
</dbReference>
<dbReference type="NCBIfam" id="TIGR00258">
    <property type="entry name" value="inosine/xanthosine triphosphatase"/>
    <property type="match status" value="1"/>
</dbReference>
<comment type="cofactor">
    <cofactor evidence="10">
        <name>Mg(2+)</name>
        <dbReference type="ChEBI" id="CHEBI:18420"/>
    </cofactor>
    <cofactor evidence="10">
        <name>Mn(2+)</name>
        <dbReference type="ChEBI" id="CHEBI:29035"/>
    </cofactor>
    <text evidence="10">Binds 1 divalent metal cation per subunit; can use either Mg(2+) or Mn(2+).</text>
</comment>
<evidence type="ECO:0000256" key="4">
    <source>
        <dbReference type="ARBA" id="ARBA00022801"/>
    </source>
</evidence>
<evidence type="ECO:0000313" key="12">
    <source>
        <dbReference type="EMBL" id="NMH60778.1"/>
    </source>
</evidence>
<reference evidence="12 13" key="1">
    <citation type="submission" date="2020-03" db="EMBL/GenBank/DDBJ databases">
        <title>Alteromonas ponticola sp. nov., isolated from seawater.</title>
        <authorList>
            <person name="Yoon J.-H."/>
            <person name="Kim Y.-O."/>
        </authorList>
    </citation>
    <scope>NUCLEOTIDE SEQUENCE [LARGE SCALE GENOMIC DNA]</scope>
    <source>
        <strain evidence="12 13">MYP5</strain>
    </source>
</reference>
<dbReference type="RefSeq" id="WP_169211335.1">
    <property type="nucleotide sequence ID" value="NZ_JAATNW010000006.1"/>
</dbReference>
<feature type="binding site" evidence="10">
    <location>
        <position position="72"/>
    </location>
    <ligand>
        <name>Mg(2+)</name>
        <dbReference type="ChEBI" id="CHEBI:18420"/>
    </ligand>
</feature>
<evidence type="ECO:0000256" key="1">
    <source>
        <dbReference type="ARBA" id="ARBA00001936"/>
    </source>
</evidence>
<keyword evidence="13" id="KW-1185">Reference proteome</keyword>
<dbReference type="Gene3D" id="3.90.950.10">
    <property type="match status" value="1"/>
</dbReference>
<dbReference type="EC" id="3.6.1.73" evidence="10"/>
<evidence type="ECO:0000259" key="11">
    <source>
        <dbReference type="Pfam" id="PF01931"/>
    </source>
</evidence>
<keyword evidence="6 10" id="KW-0546">Nucleotide metabolism</keyword>
<dbReference type="InterPro" id="IPR002786">
    <property type="entry name" value="Non_canon_purine_NTPase"/>
</dbReference>